<feature type="domain" description="YhcG PDDEXK nuclease" evidence="1">
    <location>
        <begin position="173"/>
        <end position="321"/>
    </location>
</feature>
<dbReference type="InterPro" id="IPR011856">
    <property type="entry name" value="tRNA_endonuc-like_dom_sf"/>
</dbReference>
<proteinExistence type="predicted"/>
<dbReference type="PANTHER" id="PTHR30547:SF5">
    <property type="entry name" value="NUCLEASE YHCG-RELATED"/>
    <property type="match status" value="1"/>
</dbReference>
<dbReference type="Pfam" id="PF06250">
    <property type="entry name" value="YhcG_C"/>
    <property type="match status" value="1"/>
</dbReference>
<evidence type="ECO:0000313" key="3">
    <source>
        <dbReference type="EMBL" id="TSA85495.1"/>
    </source>
</evidence>
<dbReference type="AlphaFoldDB" id="A0A553UZ53"/>
<dbReference type="EMBL" id="VKDB01000009">
    <property type="protein sequence ID" value="TSA85495.1"/>
    <property type="molecule type" value="Genomic_DNA"/>
</dbReference>
<dbReference type="InterPro" id="IPR009362">
    <property type="entry name" value="YhcG_C"/>
</dbReference>
<dbReference type="GO" id="GO:0003676">
    <property type="term" value="F:nucleic acid binding"/>
    <property type="evidence" value="ECO:0007669"/>
    <property type="project" value="InterPro"/>
</dbReference>
<comment type="caution">
    <text evidence="3">The sequence shown here is derived from an EMBL/GenBank/DDBJ whole genome shotgun (WGS) entry which is preliminary data.</text>
</comment>
<dbReference type="RefSeq" id="WP_143720689.1">
    <property type="nucleotide sequence ID" value="NZ_VKDB01000009.1"/>
</dbReference>
<dbReference type="InterPro" id="IPR041527">
    <property type="entry name" value="YhcG_N"/>
</dbReference>
<dbReference type="Gene3D" id="3.40.1350.10">
    <property type="match status" value="1"/>
</dbReference>
<dbReference type="PANTHER" id="PTHR30547">
    <property type="entry name" value="UNCHARACTERIZED PROTEIN YHCG-RELATED"/>
    <property type="match status" value="1"/>
</dbReference>
<gene>
    <name evidence="3" type="ORF">FNU79_09875</name>
</gene>
<sequence length="339" mass="38617">MTQAGGAAGEDDFAPVLTLIRQAQSRALHSVNRELIGLYWQIGEHLQHKTEADGWGRGTVTALAEWIARQQPDSRGFSASNLWRMRQFYETYRQHPKLAPLVRELSWTNNLTILGRAGSEQEREFYLQAAIRGRWTKRELERQMDGSSYARALLSPAQLSPVLQEQQPAAPGIFKDSYLLDFLNLPQPHSEQDLQRGLVSHLKDFLLELGPDFAFMGEEYRLQVGQQDFFIDLLMYHRRLQALVAFELKITAFSPSMMGQLDFYLEALDRDHRLAHENPSIGVLLSRSADTQVVEYALARSASPALVARYLTELPDKTLLEAKLSEFYALEEGDKPDDH</sequence>
<dbReference type="InterPro" id="IPR053148">
    <property type="entry name" value="PD-DEXK-like_domain"/>
</dbReference>
<evidence type="ECO:0000259" key="1">
    <source>
        <dbReference type="Pfam" id="PF06250"/>
    </source>
</evidence>
<dbReference type="Proteomes" id="UP000316092">
    <property type="component" value="Unassembled WGS sequence"/>
</dbReference>
<name>A0A553UZ53_9DEIO</name>
<evidence type="ECO:0000313" key="4">
    <source>
        <dbReference type="Proteomes" id="UP000316092"/>
    </source>
</evidence>
<dbReference type="Pfam" id="PF17761">
    <property type="entry name" value="DUF1016_N"/>
    <property type="match status" value="1"/>
</dbReference>
<keyword evidence="4" id="KW-1185">Reference proteome</keyword>
<reference evidence="3 4" key="1">
    <citation type="submission" date="2019-07" db="EMBL/GenBank/DDBJ databases">
        <title>Deinococcus detaillus sp. nov., isolated from humus soil in Antarctica.</title>
        <authorList>
            <person name="Zhang K."/>
        </authorList>
    </citation>
    <scope>NUCLEOTIDE SEQUENCE [LARGE SCALE GENOMIC DNA]</scope>
    <source>
        <strain evidence="3 4">H1</strain>
    </source>
</reference>
<dbReference type="OrthoDB" id="9801263at2"/>
<feature type="domain" description="YhcG N-terminal" evidence="2">
    <location>
        <begin position="17"/>
        <end position="151"/>
    </location>
</feature>
<accession>A0A553UZ53</accession>
<organism evidence="3 4">
    <name type="scientific">Deinococcus detaillensis</name>
    <dbReference type="NCBI Taxonomy" id="2592048"/>
    <lineage>
        <taxon>Bacteria</taxon>
        <taxon>Thermotogati</taxon>
        <taxon>Deinococcota</taxon>
        <taxon>Deinococci</taxon>
        <taxon>Deinococcales</taxon>
        <taxon>Deinococcaceae</taxon>
        <taxon>Deinococcus</taxon>
    </lineage>
</organism>
<protein>
    <submittedName>
        <fullName evidence="3">DUF1016 domain-containing protein</fullName>
    </submittedName>
</protein>
<evidence type="ECO:0000259" key="2">
    <source>
        <dbReference type="Pfam" id="PF17761"/>
    </source>
</evidence>